<reference evidence="6 8" key="1">
    <citation type="submission" date="2018-06" db="EMBL/GenBank/DDBJ databases">
        <authorList>
            <consortium name="Pathogen Informatics"/>
            <person name="Doyle S."/>
        </authorList>
    </citation>
    <scope>NUCLEOTIDE SEQUENCE [LARGE SCALE GENOMIC DNA]</scope>
    <source>
        <strain evidence="6 8">NCTC7023</strain>
    </source>
</reference>
<dbReference type="InterPro" id="IPR009057">
    <property type="entry name" value="Homeodomain-like_sf"/>
</dbReference>
<dbReference type="Pfam" id="PF01380">
    <property type="entry name" value="SIS"/>
    <property type="match status" value="1"/>
</dbReference>
<evidence type="ECO:0000259" key="5">
    <source>
        <dbReference type="PROSITE" id="PS51464"/>
    </source>
</evidence>
<dbReference type="SUPFAM" id="SSF46689">
    <property type="entry name" value="Homeodomain-like"/>
    <property type="match status" value="1"/>
</dbReference>
<dbReference type="PANTHER" id="PTHR30514">
    <property type="entry name" value="GLUCOKINASE"/>
    <property type="match status" value="1"/>
</dbReference>
<sequence length="274" mass="31175">MIHNHRLISKMEAALDSMTSLEKSIAQFFMETDLKVEELTASDMIKRLHVSQAALTRFAKKCGFTGYREFVFECQKSREAMDQKAPNLQNSNTKKVLMNYRELIEKATELINEKQLQDIAQWIENAERIYFYGKGSSALAAKEFKLRLMRLGVVCEALDDTDSFTWVNSSITDKCLVIGFSLSAQTASVLEALQTAGTRGAKTVLLTTQTDEIPYQLDEIVHIATARHLNYGNRISPQFPMLFVTDIIYAYFLEINKEGKTKIFQETIINPSDK</sequence>
<dbReference type="InterPro" id="IPR000281">
    <property type="entry name" value="HTH_RpiR"/>
</dbReference>
<feature type="domain" description="HTH rpiR-type" evidence="4">
    <location>
        <begin position="5"/>
        <end position="81"/>
    </location>
</feature>
<dbReference type="Gene3D" id="3.40.50.10490">
    <property type="entry name" value="Glucose-6-phosphate isomerase like protein, domain 1"/>
    <property type="match status" value="1"/>
</dbReference>
<dbReference type="Pfam" id="PF01418">
    <property type="entry name" value="HTH_6"/>
    <property type="match status" value="1"/>
</dbReference>
<evidence type="ECO:0000256" key="3">
    <source>
        <dbReference type="ARBA" id="ARBA00023163"/>
    </source>
</evidence>
<dbReference type="GO" id="GO:1901135">
    <property type="term" value="P:carbohydrate derivative metabolic process"/>
    <property type="evidence" value="ECO:0007669"/>
    <property type="project" value="InterPro"/>
</dbReference>
<keyword evidence="3" id="KW-0804">Transcription</keyword>
<dbReference type="PROSITE" id="PS51464">
    <property type="entry name" value="SIS"/>
    <property type="match status" value="1"/>
</dbReference>
<evidence type="ECO:0000256" key="1">
    <source>
        <dbReference type="ARBA" id="ARBA00023015"/>
    </source>
</evidence>
<evidence type="ECO:0000313" key="8">
    <source>
        <dbReference type="Proteomes" id="UP000255476"/>
    </source>
</evidence>
<proteinExistence type="predicted"/>
<dbReference type="InterPro" id="IPR046348">
    <property type="entry name" value="SIS_dom_sf"/>
</dbReference>
<keyword evidence="1" id="KW-0805">Transcription regulation</keyword>
<dbReference type="InterPro" id="IPR001347">
    <property type="entry name" value="SIS_dom"/>
</dbReference>
<evidence type="ECO:0000259" key="4">
    <source>
        <dbReference type="PROSITE" id="PS51071"/>
    </source>
</evidence>
<dbReference type="CDD" id="cd05013">
    <property type="entry name" value="SIS_RpiR"/>
    <property type="match status" value="1"/>
</dbReference>
<evidence type="ECO:0000313" key="9">
    <source>
        <dbReference type="Proteomes" id="UP000269903"/>
    </source>
</evidence>
<keyword evidence="2" id="KW-0238">DNA-binding</keyword>
<dbReference type="Proteomes" id="UP000269903">
    <property type="component" value="Chromosome"/>
</dbReference>
<dbReference type="AlphaFoldDB" id="A0A2X4BS29"/>
<accession>A0A2X4BS29</accession>
<dbReference type="InterPro" id="IPR047640">
    <property type="entry name" value="RpiR-like"/>
</dbReference>
<protein>
    <submittedName>
        <fullName evidence="7">Transcription regulator</fullName>
    </submittedName>
</protein>
<dbReference type="EMBL" id="UHHT01000001">
    <property type="protein sequence ID" value="SUO80327.1"/>
    <property type="molecule type" value="Genomic_DNA"/>
</dbReference>
<dbReference type="GO" id="GO:0003677">
    <property type="term" value="F:DNA binding"/>
    <property type="evidence" value="ECO:0007669"/>
    <property type="project" value="UniProtKB-KW"/>
</dbReference>
<dbReference type="GO" id="GO:0097367">
    <property type="term" value="F:carbohydrate derivative binding"/>
    <property type="evidence" value="ECO:0007669"/>
    <property type="project" value="InterPro"/>
</dbReference>
<evidence type="ECO:0000256" key="2">
    <source>
        <dbReference type="ARBA" id="ARBA00023125"/>
    </source>
</evidence>
<dbReference type="InterPro" id="IPR036388">
    <property type="entry name" value="WH-like_DNA-bd_sf"/>
</dbReference>
<name>A0A2X4BS29_STRSZ</name>
<evidence type="ECO:0000313" key="7">
    <source>
        <dbReference type="EMBL" id="VEF08786.1"/>
    </source>
</evidence>
<dbReference type="Proteomes" id="UP000255476">
    <property type="component" value="Unassembled WGS sequence"/>
</dbReference>
<dbReference type="InterPro" id="IPR035472">
    <property type="entry name" value="RpiR-like_SIS"/>
</dbReference>
<gene>
    <name evidence="7" type="primary">murR</name>
    <name evidence="7" type="ORF">NCTC6180_01588</name>
    <name evidence="6" type="ORF">NCTC7023_00314</name>
</gene>
<dbReference type="EMBL" id="LR134317">
    <property type="protein sequence ID" value="VEF08786.1"/>
    <property type="molecule type" value="Genomic_DNA"/>
</dbReference>
<dbReference type="GO" id="GO:0003700">
    <property type="term" value="F:DNA-binding transcription factor activity"/>
    <property type="evidence" value="ECO:0007669"/>
    <property type="project" value="InterPro"/>
</dbReference>
<dbReference type="PROSITE" id="PS51071">
    <property type="entry name" value="HTH_RPIR"/>
    <property type="match status" value="1"/>
</dbReference>
<reference evidence="7 9" key="2">
    <citation type="submission" date="2018-12" db="EMBL/GenBank/DDBJ databases">
        <authorList>
            <consortium name="Pathogen Informatics"/>
        </authorList>
    </citation>
    <scope>NUCLEOTIDE SEQUENCE [LARGE SCALE GENOMIC DNA]</scope>
    <source>
        <strain evidence="7 9">NCTC6180</strain>
    </source>
</reference>
<evidence type="ECO:0000313" key="6">
    <source>
        <dbReference type="EMBL" id="SUO80327.1"/>
    </source>
</evidence>
<feature type="domain" description="SIS" evidence="5">
    <location>
        <begin position="119"/>
        <end position="258"/>
    </location>
</feature>
<dbReference type="RefSeq" id="WP_021320338.1">
    <property type="nucleotide sequence ID" value="NZ_CP046040.1"/>
</dbReference>
<dbReference type="PANTHER" id="PTHR30514:SF21">
    <property type="entry name" value="RPIR-FAMILY TRANSCRIPTIONAL REGULATOR"/>
    <property type="match status" value="1"/>
</dbReference>
<dbReference type="Gene3D" id="1.10.10.10">
    <property type="entry name" value="Winged helix-like DNA-binding domain superfamily/Winged helix DNA-binding domain"/>
    <property type="match status" value="1"/>
</dbReference>
<dbReference type="SUPFAM" id="SSF53697">
    <property type="entry name" value="SIS domain"/>
    <property type="match status" value="1"/>
</dbReference>
<organism evidence="7 9">
    <name type="scientific">Streptococcus equi subsp. zooepidemicus</name>
    <dbReference type="NCBI Taxonomy" id="40041"/>
    <lineage>
        <taxon>Bacteria</taxon>
        <taxon>Bacillati</taxon>
        <taxon>Bacillota</taxon>
        <taxon>Bacilli</taxon>
        <taxon>Lactobacillales</taxon>
        <taxon>Streptococcaceae</taxon>
        <taxon>Streptococcus</taxon>
    </lineage>
</organism>